<accession>A0ABP9B1I2</accession>
<evidence type="ECO:0008006" key="3">
    <source>
        <dbReference type="Google" id="ProtNLM"/>
    </source>
</evidence>
<name>A0ABP9B1I2_9MICC</name>
<protein>
    <recommendedName>
        <fullName evidence="3">MarR family transcriptional regulator</fullName>
    </recommendedName>
</protein>
<dbReference type="EMBL" id="BAABKP010000001">
    <property type="protein sequence ID" value="GAA4787955.1"/>
    <property type="molecule type" value="Genomic_DNA"/>
</dbReference>
<dbReference type="Proteomes" id="UP001500187">
    <property type="component" value="Unassembled WGS sequence"/>
</dbReference>
<evidence type="ECO:0000313" key="2">
    <source>
        <dbReference type="Proteomes" id="UP001500187"/>
    </source>
</evidence>
<sequence>MVPFSGLSYEDALEVKKQNPYTLFIINRILSDLEHARWASSGLNFIDMAGNLFIRAKGIYLRIEGKQQVLKALKSGGETTPAHNKLAEIGRAFSISGLKVLFVLLVEPDSLNWTVAKIATTAHTSTGTVSTVFKALESEGYLAIDGRYRKMRHQRDLQRRWIEHYISTLKPSLKSRWVQGLNPQEWRIEVSEGRVPGAIMGGENALALKTGMIAPMTTLFYGQPPWKEITTAYRLKTAEEGNTELSEIFWEPHVLTPDGVVPDLLIYADSLATGDSRQIEIAQNWMGAYG</sequence>
<organism evidence="1 2">
    <name type="scientific">Rothia endophytica</name>
    <dbReference type="NCBI Taxonomy" id="1324766"/>
    <lineage>
        <taxon>Bacteria</taxon>
        <taxon>Bacillati</taxon>
        <taxon>Actinomycetota</taxon>
        <taxon>Actinomycetes</taxon>
        <taxon>Micrococcales</taxon>
        <taxon>Micrococcaceae</taxon>
        <taxon>Rothia</taxon>
    </lineage>
</organism>
<dbReference type="InterPro" id="IPR019238">
    <property type="entry name" value="AbiEi_2"/>
</dbReference>
<dbReference type="Pfam" id="PF09952">
    <property type="entry name" value="AbiEi_2"/>
    <property type="match status" value="1"/>
</dbReference>
<proteinExistence type="predicted"/>
<evidence type="ECO:0000313" key="1">
    <source>
        <dbReference type="EMBL" id="GAA4787955.1"/>
    </source>
</evidence>
<comment type="caution">
    <text evidence="1">The sequence shown here is derived from an EMBL/GenBank/DDBJ whole genome shotgun (WGS) entry which is preliminary data.</text>
</comment>
<gene>
    <name evidence="1" type="ORF">GCM10023352_02050</name>
</gene>
<keyword evidence="2" id="KW-1185">Reference proteome</keyword>
<reference evidence="2" key="1">
    <citation type="journal article" date="2019" name="Int. J. Syst. Evol. Microbiol.">
        <title>The Global Catalogue of Microorganisms (GCM) 10K type strain sequencing project: providing services to taxonomists for standard genome sequencing and annotation.</title>
        <authorList>
            <consortium name="The Broad Institute Genomics Platform"/>
            <consortium name="The Broad Institute Genome Sequencing Center for Infectious Disease"/>
            <person name="Wu L."/>
            <person name="Ma J."/>
        </authorList>
    </citation>
    <scope>NUCLEOTIDE SEQUENCE [LARGE SCALE GENOMIC DNA]</scope>
    <source>
        <strain evidence="2">JCM 18541</strain>
    </source>
</reference>